<proteinExistence type="predicted"/>
<evidence type="ECO:0000313" key="1">
    <source>
        <dbReference type="EMBL" id="CAH2409223.1"/>
    </source>
</evidence>
<sequence length="69" mass="7696">MGEGGLARSAKTEEGCWKKRSEKNIKRFEALTSPTQRFFRHPSSDRASLGHLGEKGRRDLALHAVSGTR</sequence>
<accession>A0ABN8KG52</accession>
<organism evidence="1 2">
    <name type="scientific">Mesorhizobium escarrei</name>
    <dbReference type="NCBI Taxonomy" id="666018"/>
    <lineage>
        <taxon>Bacteria</taxon>
        <taxon>Pseudomonadati</taxon>
        <taxon>Pseudomonadota</taxon>
        <taxon>Alphaproteobacteria</taxon>
        <taxon>Hyphomicrobiales</taxon>
        <taxon>Phyllobacteriaceae</taxon>
        <taxon>Mesorhizobium</taxon>
    </lineage>
</organism>
<keyword evidence="2" id="KW-1185">Reference proteome</keyword>
<dbReference type="Proteomes" id="UP001153050">
    <property type="component" value="Unassembled WGS sequence"/>
</dbReference>
<name>A0ABN8KG52_9HYPH</name>
<gene>
    <name evidence="1" type="ORF">MES5069_770067</name>
</gene>
<comment type="caution">
    <text evidence="1">The sequence shown here is derived from an EMBL/GenBank/DDBJ whole genome shotgun (WGS) entry which is preliminary data.</text>
</comment>
<evidence type="ECO:0000313" key="2">
    <source>
        <dbReference type="Proteomes" id="UP001153050"/>
    </source>
</evidence>
<dbReference type="EMBL" id="CAKXZT010000176">
    <property type="protein sequence ID" value="CAH2409223.1"/>
    <property type="molecule type" value="Genomic_DNA"/>
</dbReference>
<reference evidence="1 2" key="1">
    <citation type="submission" date="2022-03" db="EMBL/GenBank/DDBJ databases">
        <authorList>
            <person name="Brunel B."/>
        </authorList>
    </citation>
    <scope>NUCLEOTIDE SEQUENCE [LARGE SCALE GENOMIC DNA]</scope>
    <source>
        <strain evidence="1">STM5069sample</strain>
    </source>
</reference>
<protein>
    <submittedName>
        <fullName evidence="1">Uncharacterized protein</fullName>
    </submittedName>
</protein>